<dbReference type="PANTHER" id="PTHR46300:SF6">
    <property type="entry name" value="CYTOCHROME P450 2C30"/>
    <property type="match status" value="1"/>
</dbReference>
<accession>A0AAV5QYI2</accession>
<evidence type="ECO:0000256" key="7">
    <source>
        <dbReference type="SAM" id="Phobius"/>
    </source>
</evidence>
<keyword evidence="5 6" id="KW-0349">Heme</keyword>
<keyword evidence="7" id="KW-1133">Transmembrane helix</keyword>
<comment type="cofactor">
    <cofactor evidence="5">
        <name>heme</name>
        <dbReference type="ChEBI" id="CHEBI:30413"/>
    </cofactor>
</comment>
<evidence type="ECO:0000256" key="6">
    <source>
        <dbReference type="RuleBase" id="RU000461"/>
    </source>
</evidence>
<dbReference type="PRINTS" id="PR00463">
    <property type="entry name" value="EP450I"/>
</dbReference>
<dbReference type="Proteomes" id="UP001378960">
    <property type="component" value="Unassembled WGS sequence"/>
</dbReference>
<name>A0AAV5QYI2_PICKL</name>
<evidence type="ECO:0008006" key="10">
    <source>
        <dbReference type="Google" id="ProtNLM"/>
    </source>
</evidence>
<evidence type="ECO:0000313" key="8">
    <source>
        <dbReference type="EMBL" id="GMM44016.1"/>
    </source>
</evidence>
<dbReference type="InterPro" id="IPR017972">
    <property type="entry name" value="Cyt_P450_CS"/>
</dbReference>
<dbReference type="Pfam" id="PF00067">
    <property type="entry name" value="p450"/>
    <property type="match status" value="1"/>
</dbReference>
<dbReference type="PROSITE" id="PS00086">
    <property type="entry name" value="CYTOCHROME_P450"/>
    <property type="match status" value="1"/>
</dbReference>
<dbReference type="InterPro" id="IPR002401">
    <property type="entry name" value="Cyt_P450_E_grp-I"/>
</dbReference>
<dbReference type="GO" id="GO:0005506">
    <property type="term" value="F:iron ion binding"/>
    <property type="evidence" value="ECO:0007669"/>
    <property type="project" value="InterPro"/>
</dbReference>
<dbReference type="InterPro" id="IPR036396">
    <property type="entry name" value="Cyt_P450_sf"/>
</dbReference>
<keyword evidence="4 5" id="KW-0408">Iron</keyword>
<evidence type="ECO:0000256" key="2">
    <source>
        <dbReference type="ARBA" id="ARBA00022723"/>
    </source>
</evidence>
<evidence type="ECO:0000313" key="9">
    <source>
        <dbReference type="Proteomes" id="UP001378960"/>
    </source>
</evidence>
<evidence type="ECO:0000256" key="4">
    <source>
        <dbReference type="ARBA" id="ARBA00023004"/>
    </source>
</evidence>
<dbReference type="InterPro" id="IPR050364">
    <property type="entry name" value="Cytochrome_P450_fung"/>
</dbReference>
<keyword evidence="3 6" id="KW-0560">Oxidoreductase</keyword>
<gene>
    <name evidence="8" type="ORF">DAPK24_005910</name>
</gene>
<keyword evidence="7" id="KW-0472">Membrane</keyword>
<dbReference type="AlphaFoldDB" id="A0AAV5QYI2"/>
<feature type="transmembrane region" description="Helical" evidence="7">
    <location>
        <begin position="6"/>
        <end position="23"/>
    </location>
</feature>
<dbReference type="GO" id="GO:0004497">
    <property type="term" value="F:monooxygenase activity"/>
    <property type="evidence" value="ECO:0007669"/>
    <property type="project" value="UniProtKB-KW"/>
</dbReference>
<dbReference type="InterPro" id="IPR001128">
    <property type="entry name" value="Cyt_P450"/>
</dbReference>
<evidence type="ECO:0000256" key="5">
    <source>
        <dbReference type="PIRSR" id="PIRSR602401-1"/>
    </source>
</evidence>
<keyword evidence="9" id="KW-1185">Reference proteome</keyword>
<evidence type="ECO:0000256" key="1">
    <source>
        <dbReference type="ARBA" id="ARBA00010617"/>
    </source>
</evidence>
<reference evidence="8 9" key="1">
    <citation type="journal article" date="2023" name="Elife">
        <title>Identification of key yeast species and microbe-microbe interactions impacting larval growth of Drosophila in the wild.</title>
        <authorList>
            <person name="Mure A."/>
            <person name="Sugiura Y."/>
            <person name="Maeda R."/>
            <person name="Honda K."/>
            <person name="Sakurai N."/>
            <person name="Takahashi Y."/>
            <person name="Watada M."/>
            <person name="Katoh T."/>
            <person name="Gotoh A."/>
            <person name="Gotoh Y."/>
            <person name="Taniguchi I."/>
            <person name="Nakamura K."/>
            <person name="Hayashi T."/>
            <person name="Katayama T."/>
            <person name="Uemura T."/>
            <person name="Hattori Y."/>
        </authorList>
    </citation>
    <scope>NUCLEOTIDE SEQUENCE [LARGE SCALE GENOMIC DNA]</scope>
    <source>
        <strain evidence="8 9">PK-24</strain>
    </source>
</reference>
<comment type="similarity">
    <text evidence="1 6">Belongs to the cytochrome P450 family.</text>
</comment>
<dbReference type="PRINTS" id="PR00385">
    <property type="entry name" value="P450"/>
</dbReference>
<proteinExistence type="inferred from homology"/>
<sequence length="569" mass="66559">MIWRFLVYFSVGFISATIINFFITPRPIKNLNMVYTPFPILNGLEIILPKAKRWEDSPCIQFQNLAKTYDDVYQIKFGTKLIIVANSYESIKQLWCSKNIKANNSRPINYSFHKVLSKGIYTIGTTPIGETYRKSRKHISERVLSDKRNNDFNYVIMNNACDEMIDKIINQSIDNNNKNDIDIDIKPNLVSNDMVKEAQYFHLKVALWLTYGFEFNINDLIHQHLGDEIIDVENRITKVRSHVQNPQDYLPYILRLGFNLFSTKNYEFGELYNKRDRYLKMFYQYALNLYADINSGKMLHKLQSQNNSTNAINKIEDLKNTLMYNYFDDAKSKLAIGEITSECLTMVSAGLDNTPLNFKYGLHQMVNYHPEIWDKAFNDLIQYYKNDYQLAYKECSNEMKSEYVKAIVNETLRLFTVLPMSLPRESTAIIAYKDAIIPKGTTLFMNCWAANHDSKKFPDPMEFVPDRWLISIVDNDFTEKMVIDPTMKHFAFGIGCRKCLGNNFAFRELYILFSKMILRFKPTPVTERKYQTIPSDNSLKLNQYPESLAIEPEPFDLILERRSFDADIV</sequence>
<dbReference type="PANTHER" id="PTHR46300">
    <property type="entry name" value="P450, PUTATIVE (EUROFUNG)-RELATED-RELATED"/>
    <property type="match status" value="1"/>
</dbReference>
<comment type="caution">
    <text evidence="8">The sequence shown here is derived from an EMBL/GenBank/DDBJ whole genome shotgun (WGS) entry which is preliminary data.</text>
</comment>
<dbReference type="EMBL" id="BTGB01000001">
    <property type="protein sequence ID" value="GMM44016.1"/>
    <property type="molecule type" value="Genomic_DNA"/>
</dbReference>
<feature type="binding site" description="axial binding residue" evidence="5">
    <location>
        <position position="499"/>
    </location>
    <ligand>
        <name>heme</name>
        <dbReference type="ChEBI" id="CHEBI:30413"/>
    </ligand>
    <ligandPart>
        <name>Fe</name>
        <dbReference type="ChEBI" id="CHEBI:18248"/>
    </ligandPart>
</feature>
<dbReference type="GO" id="GO:0016705">
    <property type="term" value="F:oxidoreductase activity, acting on paired donors, with incorporation or reduction of molecular oxygen"/>
    <property type="evidence" value="ECO:0007669"/>
    <property type="project" value="InterPro"/>
</dbReference>
<keyword evidence="7" id="KW-0812">Transmembrane</keyword>
<dbReference type="Gene3D" id="1.10.630.10">
    <property type="entry name" value="Cytochrome P450"/>
    <property type="match status" value="1"/>
</dbReference>
<evidence type="ECO:0000256" key="3">
    <source>
        <dbReference type="ARBA" id="ARBA00023002"/>
    </source>
</evidence>
<keyword evidence="6" id="KW-0503">Monooxygenase</keyword>
<protein>
    <recommendedName>
        <fullName evidence="10">Cytochrome P450</fullName>
    </recommendedName>
</protein>
<dbReference type="GO" id="GO:0020037">
    <property type="term" value="F:heme binding"/>
    <property type="evidence" value="ECO:0007669"/>
    <property type="project" value="InterPro"/>
</dbReference>
<keyword evidence="2 5" id="KW-0479">Metal-binding</keyword>
<organism evidence="8 9">
    <name type="scientific">Pichia kluyveri</name>
    <name type="common">Yeast</name>
    <dbReference type="NCBI Taxonomy" id="36015"/>
    <lineage>
        <taxon>Eukaryota</taxon>
        <taxon>Fungi</taxon>
        <taxon>Dikarya</taxon>
        <taxon>Ascomycota</taxon>
        <taxon>Saccharomycotina</taxon>
        <taxon>Pichiomycetes</taxon>
        <taxon>Pichiales</taxon>
        <taxon>Pichiaceae</taxon>
        <taxon>Pichia</taxon>
    </lineage>
</organism>
<dbReference type="SUPFAM" id="SSF48264">
    <property type="entry name" value="Cytochrome P450"/>
    <property type="match status" value="1"/>
</dbReference>